<name>A0AAN7QSR9_9MYRT</name>
<keyword evidence="5" id="KW-0812">Transmembrane</keyword>
<evidence type="ECO:0000256" key="5">
    <source>
        <dbReference type="SAM" id="Phobius"/>
    </source>
</evidence>
<comment type="caution">
    <text evidence="6">The sequence shown here is derived from an EMBL/GenBank/DDBJ whole genome shotgun (WGS) entry which is preliminary data.</text>
</comment>
<dbReference type="AlphaFoldDB" id="A0AAN7QSR9"/>
<evidence type="ECO:0000256" key="1">
    <source>
        <dbReference type="ARBA" id="ARBA00008668"/>
    </source>
</evidence>
<comment type="similarity">
    <text evidence="1">Belongs to the 'GDSL' lipolytic enzyme family.</text>
</comment>
<feature type="transmembrane region" description="Helical" evidence="5">
    <location>
        <begin position="17"/>
        <end position="38"/>
    </location>
</feature>
<dbReference type="Proteomes" id="UP001345219">
    <property type="component" value="Chromosome 18"/>
</dbReference>
<dbReference type="SUPFAM" id="SSF52266">
    <property type="entry name" value="SGNH hydrolase"/>
    <property type="match status" value="1"/>
</dbReference>
<keyword evidence="3" id="KW-0442">Lipid degradation</keyword>
<dbReference type="EMBL" id="JAXIOK010000003">
    <property type="protein sequence ID" value="KAK4776116.1"/>
    <property type="molecule type" value="Genomic_DNA"/>
</dbReference>
<keyword evidence="7" id="KW-1185">Reference proteome</keyword>
<organism evidence="6 7">
    <name type="scientific">Trapa incisa</name>
    <dbReference type="NCBI Taxonomy" id="236973"/>
    <lineage>
        <taxon>Eukaryota</taxon>
        <taxon>Viridiplantae</taxon>
        <taxon>Streptophyta</taxon>
        <taxon>Embryophyta</taxon>
        <taxon>Tracheophyta</taxon>
        <taxon>Spermatophyta</taxon>
        <taxon>Magnoliopsida</taxon>
        <taxon>eudicotyledons</taxon>
        <taxon>Gunneridae</taxon>
        <taxon>Pentapetalae</taxon>
        <taxon>rosids</taxon>
        <taxon>malvids</taxon>
        <taxon>Myrtales</taxon>
        <taxon>Lythraceae</taxon>
        <taxon>Trapa</taxon>
    </lineage>
</organism>
<protein>
    <recommendedName>
        <fullName evidence="8">GDSL esterase/lipase</fullName>
    </recommendedName>
</protein>
<keyword evidence="5" id="KW-0472">Membrane</keyword>
<evidence type="ECO:0008006" key="8">
    <source>
        <dbReference type="Google" id="ProtNLM"/>
    </source>
</evidence>
<dbReference type="InterPro" id="IPR001087">
    <property type="entry name" value="GDSL"/>
</dbReference>
<keyword evidence="2" id="KW-0378">Hydrolase</keyword>
<proteinExistence type="inferred from homology"/>
<dbReference type="GO" id="GO:0016788">
    <property type="term" value="F:hydrolase activity, acting on ester bonds"/>
    <property type="evidence" value="ECO:0007669"/>
    <property type="project" value="InterPro"/>
</dbReference>
<evidence type="ECO:0000313" key="7">
    <source>
        <dbReference type="Proteomes" id="UP001345219"/>
    </source>
</evidence>
<dbReference type="Gene3D" id="3.40.50.1110">
    <property type="entry name" value="SGNH hydrolase"/>
    <property type="match status" value="1"/>
</dbReference>
<sequence length="409" mass="44670">MINPPAMGILKAPSSSLLYFIVFLLWQIVTSGVQGGIAKDGGFRSRKLFVFGDSYASTGNNDISVRSWKVPYGITFPGVPTGRFSDGRVLTDFLAKYLGLKSPMAYRVRSIGSSKQLNYGMNFATGGAGIFDTIFPGRPNMTTQIDLFQQLIEMKAPSTSSGLNSSLALVAPSGNDYSSHLAGNGSFTGLPIYISGVVNQLAANLRRIYDLGVGKVVVSNLPPLGCLPSITVSSAFQKCNSTFDPLIVLHNTILQRALAKLNNETNDAFLLLDVHGSFRFFLLATVGKQIQIPQACSLPHHLCGYVYYCFNLISCIPECQARPGSFRITMSNFIYALSGIFKFENALKPCCLGVSNEFICGSVDATTGNKMYTICSNPKKVFFWDTNHPTHEGWQEVFNILKPSLQQMF</sequence>
<evidence type="ECO:0000256" key="2">
    <source>
        <dbReference type="ARBA" id="ARBA00022801"/>
    </source>
</evidence>
<dbReference type="PANTHER" id="PTHR46020">
    <property type="entry name" value="OSJNBB0059K02.9 PROTEIN"/>
    <property type="match status" value="1"/>
</dbReference>
<keyword evidence="4" id="KW-0443">Lipid metabolism</keyword>
<dbReference type="PANTHER" id="PTHR46020:SF32">
    <property type="entry name" value="GDSL ESTERASE_LIPASE"/>
    <property type="match status" value="1"/>
</dbReference>
<keyword evidence="5" id="KW-1133">Transmembrane helix</keyword>
<reference evidence="6 7" key="1">
    <citation type="journal article" date="2023" name="Hortic Res">
        <title>Pangenome of water caltrop reveals structural variations and asymmetric subgenome divergence after allopolyploidization.</title>
        <authorList>
            <person name="Zhang X."/>
            <person name="Chen Y."/>
            <person name="Wang L."/>
            <person name="Yuan Y."/>
            <person name="Fang M."/>
            <person name="Shi L."/>
            <person name="Lu R."/>
            <person name="Comes H.P."/>
            <person name="Ma Y."/>
            <person name="Chen Y."/>
            <person name="Huang G."/>
            <person name="Zhou Y."/>
            <person name="Zheng Z."/>
            <person name="Qiu Y."/>
        </authorList>
    </citation>
    <scope>NUCLEOTIDE SEQUENCE [LARGE SCALE GENOMIC DNA]</scope>
    <source>
        <tissue evidence="6">Roots</tissue>
    </source>
</reference>
<dbReference type="GO" id="GO:0016042">
    <property type="term" value="P:lipid catabolic process"/>
    <property type="evidence" value="ECO:0007669"/>
    <property type="project" value="UniProtKB-KW"/>
</dbReference>
<accession>A0AAN7QSR9</accession>
<dbReference type="InterPro" id="IPR036514">
    <property type="entry name" value="SGNH_hydro_sf"/>
</dbReference>
<evidence type="ECO:0000256" key="4">
    <source>
        <dbReference type="ARBA" id="ARBA00023098"/>
    </source>
</evidence>
<evidence type="ECO:0000313" key="6">
    <source>
        <dbReference type="EMBL" id="KAK4776116.1"/>
    </source>
</evidence>
<dbReference type="Pfam" id="PF00657">
    <property type="entry name" value="Lipase_GDSL"/>
    <property type="match status" value="1"/>
</dbReference>
<gene>
    <name evidence="6" type="ORF">SAY87_024077</name>
</gene>
<evidence type="ECO:0000256" key="3">
    <source>
        <dbReference type="ARBA" id="ARBA00022963"/>
    </source>
</evidence>